<dbReference type="AlphaFoldDB" id="A0A835HFL4"/>
<dbReference type="EMBL" id="JADFTS010000007">
    <property type="protein sequence ID" value="KAF9597514.1"/>
    <property type="molecule type" value="Genomic_DNA"/>
</dbReference>
<accession>A0A835HFL4</accession>
<keyword evidence="2" id="KW-1185">Reference proteome</keyword>
<comment type="caution">
    <text evidence="1">The sequence shown here is derived from an EMBL/GenBank/DDBJ whole genome shotgun (WGS) entry which is preliminary data.</text>
</comment>
<dbReference type="OrthoDB" id="1744984at2759"/>
<proteinExistence type="predicted"/>
<sequence length="188" mass="22171">MSTKEYVRHKYSLRLTKDIKKWWIWGYRSSPLTTVEMQLPRNEFLGHSWSHILPRVKIKLWESRFESRGVFTSSNRVHSWSAITDTSGEGSRARKEWFSHLHLIPSHLKILNILRDMPIGLPEEWALNVSSAKRSLLQLEPLFLMKRGGEEIYVGPLGRNSCHLIKYFEAIELLDELVEEAKVQRLWM</sequence>
<dbReference type="Proteomes" id="UP000631114">
    <property type="component" value="Unassembled WGS sequence"/>
</dbReference>
<dbReference type="PANTHER" id="PTHR48040">
    <property type="entry name" value="PLEIOTROPIC DRUG RESISTANCE PROTEIN 1-LIKE ISOFORM X1"/>
    <property type="match status" value="1"/>
</dbReference>
<evidence type="ECO:0000313" key="2">
    <source>
        <dbReference type="Proteomes" id="UP000631114"/>
    </source>
</evidence>
<evidence type="ECO:0000313" key="1">
    <source>
        <dbReference type="EMBL" id="KAF9597514.1"/>
    </source>
</evidence>
<protein>
    <submittedName>
        <fullName evidence="1">Uncharacterized protein</fullName>
    </submittedName>
</protein>
<gene>
    <name evidence="1" type="ORF">IFM89_019041</name>
</gene>
<reference evidence="1 2" key="1">
    <citation type="submission" date="2020-10" db="EMBL/GenBank/DDBJ databases">
        <title>The Coptis chinensis genome and diversification of protoberbering-type alkaloids.</title>
        <authorList>
            <person name="Wang B."/>
            <person name="Shu S."/>
            <person name="Song C."/>
            <person name="Liu Y."/>
        </authorList>
    </citation>
    <scope>NUCLEOTIDE SEQUENCE [LARGE SCALE GENOMIC DNA]</scope>
    <source>
        <strain evidence="1">HL-2020</strain>
        <tissue evidence="1">Leaf</tissue>
    </source>
</reference>
<name>A0A835HFL4_9MAGN</name>
<dbReference type="PANTHER" id="PTHR48040:SF35">
    <property type="entry name" value="ABC TRANSPORTER G FAMILY MEMBER 39-LIKE"/>
    <property type="match status" value="1"/>
</dbReference>
<organism evidence="1 2">
    <name type="scientific">Coptis chinensis</name>
    <dbReference type="NCBI Taxonomy" id="261450"/>
    <lineage>
        <taxon>Eukaryota</taxon>
        <taxon>Viridiplantae</taxon>
        <taxon>Streptophyta</taxon>
        <taxon>Embryophyta</taxon>
        <taxon>Tracheophyta</taxon>
        <taxon>Spermatophyta</taxon>
        <taxon>Magnoliopsida</taxon>
        <taxon>Ranunculales</taxon>
        <taxon>Ranunculaceae</taxon>
        <taxon>Coptidoideae</taxon>
        <taxon>Coptis</taxon>
    </lineage>
</organism>